<sequence length="265" mass="28852">MAIRKLSPETVVQMLKDNGILKVKLFDADQNTMTALAGSGIEVMTDLAHHNPFTIALKNFSHKTPEKEKVNVDISRDDKLLSPSHLEKEYEEWILEMHSQYDTEVGAGEDDGVLVVGPTNKIPGISSDVVRVRDTLTRKGTIWKRGQKIKVLKGAGPGFHNKNVYLTLEHILIEGAQGDAGGGACIICRPLDIAEENGCVLSVKDGELDIRSSISIPISVIDSGKGFPAESTVEAGCAPPAEIVAVVRPIAKYSQRFEFFGQIDF</sequence>
<protein>
    <submittedName>
        <fullName evidence="1">Uncharacterized protein</fullName>
    </submittedName>
</protein>
<evidence type="ECO:0000313" key="1">
    <source>
        <dbReference type="EMBL" id="VFU46085.1"/>
    </source>
</evidence>
<gene>
    <name evidence="1" type="ORF">SVIM_LOCUS291444</name>
</gene>
<accession>A0A6N2MDM3</accession>
<proteinExistence type="predicted"/>
<organism evidence="1">
    <name type="scientific">Salix viminalis</name>
    <name type="common">Common osier</name>
    <name type="synonym">Basket willow</name>
    <dbReference type="NCBI Taxonomy" id="40686"/>
    <lineage>
        <taxon>Eukaryota</taxon>
        <taxon>Viridiplantae</taxon>
        <taxon>Streptophyta</taxon>
        <taxon>Embryophyta</taxon>
        <taxon>Tracheophyta</taxon>
        <taxon>Spermatophyta</taxon>
        <taxon>Magnoliopsida</taxon>
        <taxon>eudicotyledons</taxon>
        <taxon>Gunneridae</taxon>
        <taxon>Pentapetalae</taxon>
        <taxon>rosids</taxon>
        <taxon>fabids</taxon>
        <taxon>Malpighiales</taxon>
        <taxon>Salicaceae</taxon>
        <taxon>Saliceae</taxon>
        <taxon>Salix</taxon>
    </lineage>
</organism>
<dbReference type="AlphaFoldDB" id="A0A6N2MDM3"/>
<dbReference type="PANTHER" id="PTHR33566">
    <property type="entry name" value="EN/SPM-LIKE TRANSPOSON-RELATED"/>
    <property type="match status" value="1"/>
</dbReference>
<dbReference type="EMBL" id="CAADRP010001637">
    <property type="protein sequence ID" value="VFU46085.1"/>
    <property type="molecule type" value="Genomic_DNA"/>
</dbReference>
<dbReference type="PANTHER" id="PTHR33566:SF1">
    <property type="entry name" value="EN_SPM-LIKE TRANSPOSON-RELATED"/>
    <property type="match status" value="1"/>
</dbReference>
<dbReference type="InterPro" id="IPR017853">
    <property type="entry name" value="GH"/>
</dbReference>
<reference evidence="1" key="1">
    <citation type="submission" date="2019-03" db="EMBL/GenBank/DDBJ databases">
        <authorList>
            <person name="Mank J."/>
            <person name="Almeida P."/>
        </authorList>
    </citation>
    <scope>NUCLEOTIDE SEQUENCE</scope>
    <source>
        <strain evidence="1">78183</strain>
    </source>
</reference>
<dbReference type="Gene3D" id="3.20.20.80">
    <property type="entry name" value="Glycosidases"/>
    <property type="match status" value="1"/>
</dbReference>
<dbReference type="SUPFAM" id="SSF51445">
    <property type="entry name" value="(Trans)glycosidases"/>
    <property type="match status" value="1"/>
</dbReference>
<name>A0A6N2MDM3_SALVM</name>